<sequence length="793" mass="89320">MVDQETQSLLFGREMVHHTLGRMPVQDFLDRFLPECPGHPDEAMLSCNNAFDAIPKPERNKDFRETSMYGKITEAFNAGETNKSKRCPGISFFKGDGGGYGIKHSELPRRPSTKRAGFTISNPSLFQMFWQGKVLDFASDKGSDFLFEHITDPEQAIADFGQMTFDAVQMLNTQFRDFAFSVSMTPHTARLLRWDRSGVIVSRAINYRRNPRQLCLFLWRFGNATDAQRGIDVDVHKATGEQEALFKRLIKEHVILQENLAEDLEAVSGRLSRHYEAEKVFLVEVFDEGPDTMTEELSEPGKRTEDASDMSSTPPTPKRPATETARPDIPQEATRGHQFLVSRPVTLPRSLVSRSIKGYWAVDVQSSKVVFLKDCWRSTIPGVVKEGITLTLLREKGVTTGIPTVVCHGDVRSVNGIVSSTATSSYIHSRWCQKYMAHAPNNCHISPRVHYRLVTGEAGYTLEESIAGTKELIMGCQSVFDILCTVERKAGIIHYDVSSSSIILVANSQSTSFGAREALLVDWELSAPEGRDDIRKWRRTASIAFSCIVSLPALMCPTVELPHYNHLLVHDVESLVYVALYCGLLHLPWNHSHEASSHWNYSPEASSRWLQELFSFKFGKVLKWSYILNTQAAYGNWNIIFADLAFDEWLQRAGGLIYQWYPPHRTLPDPRTLYNLFHHKVWIDPNLCRHDDRVYRKDISDVLESGTCPWTIGGAAGNGVISDPLPDEQTVETSHSTSRRTVSPSLESDVAITTDTQDGTRQFGSKGARDMDVEAEDDLSKKRMKLVQRGDST</sequence>
<reference evidence="3" key="1">
    <citation type="submission" date="2023-06" db="EMBL/GenBank/DDBJ databases">
        <authorList>
            <consortium name="Lawrence Berkeley National Laboratory"/>
            <person name="Ahrendt S."/>
            <person name="Sahu N."/>
            <person name="Indic B."/>
            <person name="Wong-Bajracharya J."/>
            <person name="Merenyi Z."/>
            <person name="Ke H.-M."/>
            <person name="Monk M."/>
            <person name="Kocsube S."/>
            <person name="Drula E."/>
            <person name="Lipzen A."/>
            <person name="Balint B."/>
            <person name="Henrissat B."/>
            <person name="Andreopoulos B."/>
            <person name="Martin F.M."/>
            <person name="Harder C.B."/>
            <person name="Rigling D."/>
            <person name="Ford K.L."/>
            <person name="Foster G.D."/>
            <person name="Pangilinan J."/>
            <person name="Papanicolaou A."/>
            <person name="Barry K."/>
            <person name="LaButti K."/>
            <person name="Viragh M."/>
            <person name="Koriabine M."/>
            <person name="Yan M."/>
            <person name="Riley R."/>
            <person name="Champramary S."/>
            <person name="Plett K.L."/>
            <person name="Tsai I.J."/>
            <person name="Slot J."/>
            <person name="Sipos G."/>
            <person name="Plett J."/>
            <person name="Nagy L.G."/>
            <person name="Grigoriev I.V."/>
        </authorList>
    </citation>
    <scope>NUCLEOTIDE SEQUENCE</scope>
    <source>
        <strain evidence="3">FPL87.14</strain>
    </source>
</reference>
<name>A0AA39MGH4_9AGAR</name>
<feature type="region of interest" description="Disordered" evidence="1">
    <location>
        <begin position="719"/>
        <end position="793"/>
    </location>
</feature>
<dbReference type="Proteomes" id="UP001175226">
    <property type="component" value="Unassembled WGS sequence"/>
</dbReference>
<keyword evidence="4" id="KW-1185">Reference proteome</keyword>
<dbReference type="EMBL" id="JAUEPT010000075">
    <property type="protein sequence ID" value="KAK0433951.1"/>
    <property type="molecule type" value="Genomic_DNA"/>
</dbReference>
<evidence type="ECO:0000259" key="2">
    <source>
        <dbReference type="Pfam" id="PF17667"/>
    </source>
</evidence>
<accession>A0AA39MGH4</accession>
<feature type="region of interest" description="Disordered" evidence="1">
    <location>
        <begin position="292"/>
        <end position="337"/>
    </location>
</feature>
<dbReference type="Pfam" id="PF17667">
    <property type="entry name" value="Pkinase_fungal"/>
    <property type="match status" value="1"/>
</dbReference>
<evidence type="ECO:0000313" key="3">
    <source>
        <dbReference type="EMBL" id="KAK0433951.1"/>
    </source>
</evidence>
<dbReference type="InterPro" id="IPR040976">
    <property type="entry name" value="Pkinase_fungal"/>
</dbReference>
<gene>
    <name evidence="3" type="ORF">EV421DRAFT_1909667</name>
</gene>
<dbReference type="AlphaFoldDB" id="A0AA39MGH4"/>
<evidence type="ECO:0000313" key="4">
    <source>
        <dbReference type="Proteomes" id="UP001175226"/>
    </source>
</evidence>
<organism evidence="3 4">
    <name type="scientific">Armillaria borealis</name>
    <dbReference type="NCBI Taxonomy" id="47425"/>
    <lineage>
        <taxon>Eukaryota</taxon>
        <taxon>Fungi</taxon>
        <taxon>Dikarya</taxon>
        <taxon>Basidiomycota</taxon>
        <taxon>Agaricomycotina</taxon>
        <taxon>Agaricomycetes</taxon>
        <taxon>Agaricomycetidae</taxon>
        <taxon>Agaricales</taxon>
        <taxon>Marasmiineae</taxon>
        <taxon>Physalacriaceae</taxon>
        <taxon>Armillaria</taxon>
    </lineage>
</organism>
<feature type="domain" description="Fungal-type protein kinase" evidence="2">
    <location>
        <begin position="330"/>
        <end position="581"/>
    </location>
</feature>
<proteinExistence type="predicted"/>
<evidence type="ECO:0000256" key="1">
    <source>
        <dbReference type="SAM" id="MobiDB-lite"/>
    </source>
</evidence>
<feature type="compositionally biased region" description="Polar residues" evidence="1">
    <location>
        <begin position="731"/>
        <end position="763"/>
    </location>
</feature>
<comment type="caution">
    <text evidence="3">The sequence shown here is derived from an EMBL/GenBank/DDBJ whole genome shotgun (WGS) entry which is preliminary data.</text>
</comment>
<protein>
    <recommendedName>
        <fullName evidence="2">Fungal-type protein kinase domain-containing protein</fullName>
    </recommendedName>
</protein>